<organism evidence="1 2">
    <name type="scientific">Clostridium ragsdalei P11</name>
    <dbReference type="NCBI Taxonomy" id="1353534"/>
    <lineage>
        <taxon>Bacteria</taxon>
        <taxon>Bacillati</taxon>
        <taxon>Bacillota</taxon>
        <taxon>Clostridia</taxon>
        <taxon>Eubacteriales</taxon>
        <taxon>Clostridiaceae</taxon>
        <taxon>Clostridium</taxon>
    </lineage>
</organism>
<keyword evidence="2" id="KW-1185">Reference proteome</keyword>
<dbReference type="EMBL" id="LROS01000055">
    <property type="protein sequence ID" value="OBR90700.1"/>
    <property type="molecule type" value="Genomic_DNA"/>
</dbReference>
<sequence>MCLALEYTEQITNILRDASNEKKRLYNLVHKCDLKTCDLLHEIELTDIKGMYHAWLIIKEIKQVRKIRRKAKDDLEIISQIDSFTRSQKKKFEHMAGSINNKIKKLEKRQYHVRVQEKIQDYV</sequence>
<reference evidence="1 2" key="1">
    <citation type="journal article" date="2012" name="Front. Microbiol.">
        <title>Draft Genome Sequence of the Virulent Strain 01-B526 of the Fish Pathogen Aeromonas salmonicida.</title>
        <authorList>
            <person name="Charette S.J."/>
            <person name="Brochu F."/>
            <person name="Boyle B."/>
            <person name="Filion G."/>
            <person name="Tanaka K.H."/>
            <person name="Derome N."/>
        </authorList>
    </citation>
    <scope>NUCLEOTIDE SEQUENCE [LARGE SCALE GENOMIC DNA]</scope>
    <source>
        <strain evidence="1 2">P11</strain>
    </source>
</reference>
<dbReference type="PATRIC" id="fig|1353534.3.peg.3409"/>
<proteinExistence type="predicted"/>
<accession>A0A1A6AKT9</accession>
<dbReference type="AlphaFoldDB" id="A0A1A6AKT9"/>
<gene>
    <name evidence="1" type="ORF">CLRAG_33480</name>
</gene>
<dbReference type="RefSeq" id="WP_065079426.1">
    <property type="nucleotide sequence ID" value="NZ_LROS01000055.1"/>
</dbReference>
<comment type="caution">
    <text evidence="1">The sequence shown here is derived from an EMBL/GenBank/DDBJ whole genome shotgun (WGS) entry which is preliminary data.</text>
</comment>
<evidence type="ECO:0000313" key="1">
    <source>
        <dbReference type="EMBL" id="OBR90700.1"/>
    </source>
</evidence>
<protein>
    <submittedName>
        <fullName evidence="1">Uncharacterized protein</fullName>
    </submittedName>
</protein>
<evidence type="ECO:0000313" key="2">
    <source>
        <dbReference type="Proteomes" id="UP000093954"/>
    </source>
</evidence>
<name>A0A1A6AKT9_9CLOT</name>
<dbReference type="Proteomes" id="UP000093954">
    <property type="component" value="Unassembled WGS sequence"/>
</dbReference>